<dbReference type="SMART" id="SM00466">
    <property type="entry name" value="SRA"/>
    <property type="match status" value="1"/>
</dbReference>
<comment type="subcellular location">
    <subcellularLocation>
        <location evidence="1">Chromosome</location>
    </subcellularLocation>
    <subcellularLocation>
        <location evidence="8">Nucleus</location>
    </subcellularLocation>
</comment>
<dbReference type="Pfam" id="PF02182">
    <property type="entry name" value="SAD_SRA"/>
    <property type="match status" value="1"/>
</dbReference>
<evidence type="ECO:0000256" key="3">
    <source>
        <dbReference type="ARBA" id="ARBA00022603"/>
    </source>
</evidence>
<feature type="compositionally biased region" description="Low complexity" evidence="9">
    <location>
        <begin position="283"/>
        <end position="307"/>
    </location>
</feature>
<dbReference type="Gene3D" id="2.30.280.10">
    <property type="entry name" value="SRA-YDG"/>
    <property type="match status" value="1"/>
</dbReference>
<dbReference type="PROSITE" id="PS50280">
    <property type="entry name" value="SET"/>
    <property type="match status" value="1"/>
</dbReference>
<evidence type="ECO:0000256" key="8">
    <source>
        <dbReference type="PROSITE-ProRule" id="PRU00358"/>
    </source>
</evidence>
<evidence type="ECO:0000259" key="11">
    <source>
        <dbReference type="PROSITE" id="PS50867"/>
    </source>
</evidence>
<dbReference type="Gene3D" id="2.170.270.10">
    <property type="entry name" value="SET domain"/>
    <property type="match status" value="1"/>
</dbReference>
<dbReference type="InterPro" id="IPR015947">
    <property type="entry name" value="PUA-like_sf"/>
</dbReference>
<keyword evidence="15" id="KW-1185">Reference proteome</keyword>
<dbReference type="InterPro" id="IPR036987">
    <property type="entry name" value="SRA-YDG_sf"/>
</dbReference>
<dbReference type="InterPro" id="IPR046341">
    <property type="entry name" value="SET_dom_sf"/>
</dbReference>
<dbReference type="InterPro" id="IPR003616">
    <property type="entry name" value="Post-SET_dom"/>
</dbReference>
<feature type="compositionally biased region" description="Pro residues" evidence="9">
    <location>
        <begin position="35"/>
        <end position="47"/>
    </location>
</feature>
<sequence>MSGVDIWEMLCSAAQPRRSGWAEGGDARPAALPARSPPPPPPPPPRRLPAAAGRRGEGSGGVRGRGEEGTGYGGGGRCAEREGPAGAPARTVDAAGRNAVAVAGGSVTHAAERVAARVEESPVCSGRRSVYDGPNPELAEMLFWAAQPRRSGLTQRRATRAVALPPRSPLRPPAAGRRGEGSGGVRGRGEEGTGYGGGGRCAEREGPAVAPARTVDTAGRNAVAVAGGSVTHAAERVAARVEESPVCSGRRSVYDGPNPELAEMLFWAAQPRRSGLTQRRATRAVALPPRSPLRPAAAVGRSEGSGRAWERGEEEAYGGGGDAGEGEGGGGGGAEREGAVVAVRTAEAAGRNAVGVSSGLVTHGAERDARPVEERGNSGGELGKKRVLEQAARSPPPKWRAVFAKRNFPPGCGRDTAVPLGRGRDHGRDGGVRPLGRTTAIPLAGSEDGLLLDAAPATAVLDVVEKVASADGASSMVNVEHGDVVDAVLMKSSHGSDENQMACKIGSLENGAEGAASGKGADSGELLGRKEVLVQAAHLLPMWRMVPARRRFPPGCGRDVVAPLTGGEEGKAVTMVSGDNSVNQCAPNTVGALNVGVLGETVQRQELEEGEVVDEACEVQESQEVAGCVGLDESAGGRQKSVVHLTSDEVTRIMPLQEGCNDAALATENDLSMGQKCERILLDASSKCSFDGPQNEIVQGKIVLQSNGMKGNIPSLSMEDPGSSTLRGNTPSMSMEKSSMLTFRKRVVNTSGSEVDECIGAAGIAQIEQELDEEMTTRECHAAQECQVATGLITHEPATSRHKGTIPANSAPELFIRHSSNVERCGNTSQHERRIYASVAAEDVVVVTNKCKGTSSKAAGEPWAEGPSKELVECKRERENDSMRRSFMNVATAVSGDVTIKGKTMLTARKTVKPPIREMHKPPQDTMHRPFSKGKEESHATDSASFGPRKRLKVKCTAQSKHIPVKIASTSGLVSKENLMHEKALNLENDDILRALSVHDDGNLELYINFPSIVQWHRQYGNQIADDRGKIRMLCRRFQFICRCLVQAVEQGSLKVRRVDLEADKIIRKLPGFTKPGPTVGNVRGVEVGDEFLYRVELAMVGLHRPYQGGIDTTDHNGVLVAISIVASGGYPDELSSSGELIYTGSGGKPAGKKKDEDQKLERGNLALKNCIKTKTPVRVIHGFKGQNREDDSHSKARQISTFTYDGLYLVVDCWKEGLKGSRVFKYRLQRIPGQPKLPLHIAKGLRTSVSRPGLCIADMSRGKEMVPICVINDVDNVYPATFQYISKIKYPSCLTKRRPQHHGCDCTDGCIDSAKCSCAVKNGGKIPFNFNGAIVHDKPLIFECGPSCKCHSSCHNRVSQKGLKIPLEVFRTASTGWGVRSLRSISSGSFVCEYVGIVLTGKEGDKRTNIEYLFDISHNYDDEDHSKGRPSTISGQNSFGACCQTMEDVGFTIDASEYGNIGRFINHSCSPNLYAQNVLWDHDDQRLPHIMFFAVENIPPLQELTYDYNFKIGGVHDQNGRVKVKDCHCGSPQCRGRLY</sequence>
<dbReference type="SMART" id="SM00508">
    <property type="entry name" value="PostSET"/>
    <property type="match status" value="1"/>
</dbReference>
<evidence type="ECO:0000256" key="9">
    <source>
        <dbReference type="SAM" id="MobiDB-lite"/>
    </source>
</evidence>
<dbReference type="PANTHER" id="PTHR45660">
    <property type="entry name" value="HISTONE-LYSINE N-METHYLTRANSFERASE SETMAR"/>
    <property type="match status" value="1"/>
</dbReference>
<evidence type="ECO:0000256" key="4">
    <source>
        <dbReference type="ARBA" id="ARBA00022679"/>
    </source>
</evidence>
<reference evidence="14" key="1">
    <citation type="journal article" date="2013" name="Nat. Commun.">
        <title>Whole-genome sequencing of Oryza brachyantha reveals mechanisms underlying Oryza genome evolution.</title>
        <authorList>
            <person name="Chen J."/>
            <person name="Huang Q."/>
            <person name="Gao D."/>
            <person name="Wang J."/>
            <person name="Lang Y."/>
            <person name="Liu T."/>
            <person name="Li B."/>
            <person name="Bai Z."/>
            <person name="Luis Goicoechea J."/>
            <person name="Liang C."/>
            <person name="Chen C."/>
            <person name="Zhang W."/>
            <person name="Sun S."/>
            <person name="Liao Y."/>
            <person name="Zhang X."/>
            <person name="Yang L."/>
            <person name="Song C."/>
            <person name="Wang M."/>
            <person name="Shi J."/>
            <person name="Liu G."/>
            <person name="Liu J."/>
            <person name="Zhou H."/>
            <person name="Zhou W."/>
            <person name="Yu Q."/>
            <person name="An N."/>
            <person name="Chen Y."/>
            <person name="Cai Q."/>
            <person name="Wang B."/>
            <person name="Liu B."/>
            <person name="Min J."/>
            <person name="Huang Y."/>
            <person name="Wu H."/>
            <person name="Li Z."/>
            <person name="Zhang Y."/>
            <person name="Yin Y."/>
            <person name="Song W."/>
            <person name="Jiang J."/>
            <person name="Jackson S.A."/>
            <person name="Wing R.A."/>
            <person name="Wang J."/>
            <person name="Chen M."/>
        </authorList>
    </citation>
    <scope>NUCLEOTIDE SEQUENCE [LARGE SCALE GENOMIC DNA]</scope>
    <source>
        <strain evidence="14">cv. IRGC 101232</strain>
    </source>
</reference>
<evidence type="ECO:0000313" key="14">
    <source>
        <dbReference type="EnsemblPlants" id="OB08G21670.1"/>
    </source>
</evidence>
<dbReference type="Pfam" id="PF05033">
    <property type="entry name" value="Pre-SET"/>
    <property type="match status" value="1"/>
</dbReference>
<feature type="domain" description="Pre-SET" evidence="11">
    <location>
        <begin position="1303"/>
        <end position="1363"/>
    </location>
</feature>
<dbReference type="PROSITE" id="PS50867">
    <property type="entry name" value="PRE_SET"/>
    <property type="match status" value="1"/>
</dbReference>
<dbReference type="GO" id="GO:0042054">
    <property type="term" value="F:histone methyltransferase activity"/>
    <property type="evidence" value="ECO:0007669"/>
    <property type="project" value="InterPro"/>
</dbReference>
<keyword evidence="6" id="KW-0156">Chromatin regulator</keyword>
<evidence type="ECO:0000256" key="7">
    <source>
        <dbReference type="ARBA" id="ARBA00023242"/>
    </source>
</evidence>
<dbReference type="Gramene" id="OB08G21670.1">
    <property type="protein sequence ID" value="OB08G21670.1"/>
    <property type="gene ID" value="OB08G21670"/>
</dbReference>
<feature type="compositionally biased region" description="Basic and acidic residues" evidence="9">
    <location>
        <begin position="364"/>
        <end position="388"/>
    </location>
</feature>
<dbReference type="InterPro" id="IPR007728">
    <property type="entry name" value="Pre-SET_dom"/>
</dbReference>
<keyword evidence="2" id="KW-0158">Chromosome</keyword>
<dbReference type="GO" id="GO:0008270">
    <property type="term" value="F:zinc ion binding"/>
    <property type="evidence" value="ECO:0007669"/>
    <property type="project" value="InterPro"/>
</dbReference>
<dbReference type="InterPro" id="IPR001214">
    <property type="entry name" value="SET_dom"/>
</dbReference>
<dbReference type="Pfam" id="PF00856">
    <property type="entry name" value="SET"/>
    <property type="match status" value="1"/>
</dbReference>
<feature type="compositionally biased region" description="Gly residues" evidence="9">
    <location>
        <begin position="58"/>
        <end position="77"/>
    </location>
</feature>
<proteinExistence type="predicted"/>
<evidence type="ECO:0008006" key="16">
    <source>
        <dbReference type="Google" id="ProtNLM"/>
    </source>
</evidence>
<name>J3MST7_ORYBR</name>
<dbReference type="eggNOG" id="KOG1082">
    <property type="taxonomic scope" value="Eukaryota"/>
</dbReference>
<evidence type="ECO:0000259" key="13">
    <source>
        <dbReference type="PROSITE" id="PS51015"/>
    </source>
</evidence>
<evidence type="ECO:0000256" key="5">
    <source>
        <dbReference type="ARBA" id="ARBA00022691"/>
    </source>
</evidence>
<dbReference type="PROSITE" id="PS51575">
    <property type="entry name" value="SAM_MT43_SUVAR39_2"/>
    <property type="match status" value="1"/>
</dbReference>
<protein>
    <recommendedName>
        <fullName evidence="16">Histone-lysine N-methyltransferase</fullName>
    </recommendedName>
</protein>
<feature type="domain" description="Post-SET" evidence="12">
    <location>
        <begin position="1524"/>
        <end position="1540"/>
    </location>
</feature>
<feature type="region of interest" description="Disordered" evidence="9">
    <location>
        <begin position="272"/>
        <end position="336"/>
    </location>
</feature>
<reference evidence="14" key="2">
    <citation type="submission" date="2013-04" db="UniProtKB">
        <authorList>
            <consortium name="EnsemblPlants"/>
        </authorList>
    </citation>
    <scope>IDENTIFICATION</scope>
</reference>
<dbReference type="HOGENOM" id="CLU_004556_1_0_1"/>
<dbReference type="SUPFAM" id="SSF82199">
    <property type="entry name" value="SET domain"/>
    <property type="match status" value="1"/>
</dbReference>
<dbReference type="GO" id="GO:0032259">
    <property type="term" value="P:methylation"/>
    <property type="evidence" value="ECO:0007669"/>
    <property type="project" value="UniProtKB-KW"/>
</dbReference>
<evidence type="ECO:0000313" key="15">
    <source>
        <dbReference type="Proteomes" id="UP000006038"/>
    </source>
</evidence>
<evidence type="ECO:0000256" key="6">
    <source>
        <dbReference type="ARBA" id="ARBA00022853"/>
    </source>
</evidence>
<feature type="domain" description="SET" evidence="10">
    <location>
        <begin position="1366"/>
        <end position="1510"/>
    </location>
</feature>
<dbReference type="GO" id="GO:0005634">
    <property type="term" value="C:nucleus"/>
    <property type="evidence" value="ECO:0007669"/>
    <property type="project" value="UniProtKB-SubCell"/>
</dbReference>
<dbReference type="PROSITE" id="PS51015">
    <property type="entry name" value="YDG"/>
    <property type="match status" value="1"/>
</dbReference>
<evidence type="ECO:0000256" key="2">
    <source>
        <dbReference type="ARBA" id="ARBA00022454"/>
    </source>
</evidence>
<dbReference type="SMART" id="SM00317">
    <property type="entry name" value="SET"/>
    <property type="match status" value="1"/>
</dbReference>
<dbReference type="OMA" id="THSNIMP"/>
<dbReference type="InterPro" id="IPR003105">
    <property type="entry name" value="SRA_YDG"/>
</dbReference>
<dbReference type="EnsemblPlants" id="OB08G21670.1">
    <property type="protein sequence ID" value="OB08G21670.1"/>
    <property type="gene ID" value="OB08G21670"/>
</dbReference>
<feature type="domain" description="YDG" evidence="13">
    <location>
        <begin position="1081"/>
        <end position="1231"/>
    </location>
</feature>
<keyword evidence="4" id="KW-0808">Transferase</keyword>
<keyword evidence="7 8" id="KW-0539">Nucleus</keyword>
<dbReference type="InterPro" id="IPR051357">
    <property type="entry name" value="H3K9_HMTase_SUVAR3-9"/>
</dbReference>
<dbReference type="Proteomes" id="UP000006038">
    <property type="component" value="Chromosome 8"/>
</dbReference>
<feature type="compositionally biased region" description="Basic and acidic residues" evidence="9">
    <location>
        <begin position="422"/>
        <end position="431"/>
    </location>
</feature>
<dbReference type="GO" id="GO:0005694">
    <property type="term" value="C:chromosome"/>
    <property type="evidence" value="ECO:0007669"/>
    <property type="project" value="UniProtKB-SubCell"/>
</dbReference>
<evidence type="ECO:0000259" key="12">
    <source>
        <dbReference type="PROSITE" id="PS50868"/>
    </source>
</evidence>
<dbReference type="InterPro" id="IPR025794">
    <property type="entry name" value="H3-K9-MeTrfase_plant"/>
</dbReference>
<feature type="compositionally biased region" description="Basic and acidic residues" evidence="9">
    <location>
        <begin position="916"/>
        <end position="940"/>
    </location>
</feature>
<evidence type="ECO:0000256" key="1">
    <source>
        <dbReference type="ARBA" id="ARBA00004286"/>
    </source>
</evidence>
<dbReference type="PROSITE" id="PS50868">
    <property type="entry name" value="POST_SET"/>
    <property type="match status" value="1"/>
</dbReference>
<feature type="region of interest" description="Disordered" evidence="9">
    <location>
        <begin position="916"/>
        <end position="949"/>
    </location>
</feature>
<dbReference type="STRING" id="4533.J3MST7"/>
<feature type="compositionally biased region" description="Gly residues" evidence="9">
    <location>
        <begin position="317"/>
        <end position="333"/>
    </location>
</feature>
<feature type="region of interest" description="Disordered" evidence="9">
    <location>
        <begin position="149"/>
        <end position="214"/>
    </location>
</feature>
<keyword evidence="3" id="KW-0489">Methyltransferase</keyword>
<evidence type="ECO:0000259" key="10">
    <source>
        <dbReference type="PROSITE" id="PS50280"/>
    </source>
</evidence>
<dbReference type="SMART" id="SM00468">
    <property type="entry name" value="PreSET"/>
    <property type="match status" value="1"/>
</dbReference>
<feature type="compositionally biased region" description="Polar residues" evidence="9">
    <location>
        <begin position="722"/>
        <end position="738"/>
    </location>
</feature>
<feature type="region of interest" description="Disordered" evidence="9">
    <location>
        <begin position="712"/>
        <end position="738"/>
    </location>
</feature>
<feature type="region of interest" description="Disordered" evidence="9">
    <location>
        <begin position="413"/>
        <end position="434"/>
    </location>
</feature>
<keyword evidence="5" id="KW-0949">S-adenosyl-L-methionine</keyword>
<organism evidence="14">
    <name type="scientific">Oryza brachyantha</name>
    <name type="common">malo sina</name>
    <dbReference type="NCBI Taxonomy" id="4533"/>
    <lineage>
        <taxon>Eukaryota</taxon>
        <taxon>Viridiplantae</taxon>
        <taxon>Streptophyta</taxon>
        <taxon>Embryophyta</taxon>
        <taxon>Tracheophyta</taxon>
        <taxon>Spermatophyta</taxon>
        <taxon>Magnoliopsida</taxon>
        <taxon>Liliopsida</taxon>
        <taxon>Poales</taxon>
        <taxon>Poaceae</taxon>
        <taxon>BOP clade</taxon>
        <taxon>Oryzoideae</taxon>
        <taxon>Oryzeae</taxon>
        <taxon>Oryzinae</taxon>
        <taxon>Oryza</taxon>
    </lineage>
</organism>
<feature type="compositionally biased region" description="Gly residues" evidence="9">
    <location>
        <begin position="181"/>
        <end position="200"/>
    </location>
</feature>
<feature type="region of interest" description="Disordered" evidence="9">
    <location>
        <begin position="16"/>
        <end position="90"/>
    </location>
</feature>
<dbReference type="SUPFAM" id="SSF88697">
    <property type="entry name" value="PUA domain-like"/>
    <property type="match status" value="1"/>
</dbReference>
<accession>J3MST7</accession>
<dbReference type="GO" id="GO:0003690">
    <property type="term" value="F:double-stranded DNA binding"/>
    <property type="evidence" value="ECO:0007669"/>
    <property type="project" value="TreeGrafter"/>
</dbReference>
<feature type="region of interest" description="Disordered" evidence="9">
    <location>
        <begin position="359"/>
        <end position="397"/>
    </location>
</feature>
<dbReference type="PANTHER" id="PTHR45660:SF11">
    <property type="entry name" value="OS08G0400200 PROTEIN"/>
    <property type="match status" value="1"/>
</dbReference>